<keyword evidence="1 6" id="KW-1277">Toxin-antitoxin system</keyword>
<dbReference type="SUPFAM" id="SSF88723">
    <property type="entry name" value="PIN domain-like"/>
    <property type="match status" value="1"/>
</dbReference>
<evidence type="ECO:0000256" key="3">
    <source>
        <dbReference type="ARBA" id="ARBA00022723"/>
    </source>
</evidence>
<sequence>MTAEPCYLLDVNVLLALAADAHVHHRAAHRWFADVTAWATTPVTESAFVRLLSTPAVLGRTVLPVEAVAALRQMRTVPGHRFLPDDASFASTTIDLTRMVGPRQVTDFHLVELARRTGSTLATLDARLRRSLHPADAHLVSVVPAA</sequence>
<evidence type="ECO:0000256" key="5">
    <source>
        <dbReference type="ARBA" id="ARBA00022842"/>
    </source>
</evidence>
<keyword evidence="5 6" id="KW-0460">Magnesium</keyword>
<dbReference type="EMBL" id="CP074405">
    <property type="protein sequence ID" value="QVI62016.1"/>
    <property type="molecule type" value="Genomic_DNA"/>
</dbReference>
<feature type="binding site" evidence="6">
    <location>
        <position position="107"/>
    </location>
    <ligand>
        <name>Mg(2+)</name>
        <dbReference type="ChEBI" id="CHEBI:18420"/>
    </ligand>
</feature>
<dbReference type="InterPro" id="IPR006226">
    <property type="entry name" value="Mtu_PIN"/>
</dbReference>
<keyword evidence="9" id="KW-1185">Reference proteome</keyword>
<dbReference type="Proteomes" id="UP000677804">
    <property type="component" value="Chromosome"/>
</dbReference>
<evidence type="ECO:0000256" key="1">
    <source>
        <dbReference type="ARBA" id="ARBA00022649"/>
    </source>
</evidence>
<evidence type="ECO:0000313" key="8">
    <source>
        <dbReference type="EMBL" id="QVI62016.1"/>
    </source>
</evidence>
<reference evidence="8 9" key="1">
    <citation type="submission" date="2021-05" db="EMBL/GenBank/DDBJ databases">
        <title>Novel species in genus Cellulomonas.</title>
        <authorList>
            <person name="Zhang G."/>
        </authorList>
    </citation>
    <scope>NUCLEOTIDE SEQUENCE [LARGE SCALE GENOMIC DNA]</scope>
    <source>
        <strain evidence="9">zg-ZUI222</strain>
    </source>
</reference>
<evidence type="ECO:0000256" key="2">
    <source>
        <dbReference type="ARBA" id="ARBA00022722"/>
    </source>
</evidence>
<organism evidence="8 9">
    <name type="scientific">Cellulomonas wangleii</name>
    <dbReference type="NCBI Taxonomy" id="2816956"/>
    <lineage>
        <taxon>Bacteria</taxon>
        <taxon>Bacillati</taxon>
        <taxon>Actinomycetota</taxon>
        <taxon>Actinomycetes</taxon>
        <taxon>Micrococcales</taxon>
        <taxon>Cellulomonadaceae</taxon>
        <taxon>Cellulomonas</taxon>
    </lineage>
</organism>
<dbReference type="EC" id="3.1.-.-" evidence="6"/>
<dbReference type="InterPro" id="IPR022907">
    <property type="entry name" value="VapC_family"/>
</dbReference>
<comment type="cofactor">
    <cofactor evidence="6">
        <name>Mg(2+)</name>
        <dbReference type="ChEBI" id="CHEBI:18420"/>
    </cofactor>
</comment>
<keyword evidence="4 6" id="KW-0378">Hydrolase</keyword>
<evidence type="ECO:0000313" key="9">
    <source>
        <dbReference type="Proteomes" id="UP000677804"/>
    </source>
</evidence>
<comment type="similarity">
    <text evidence="6">Belongs to the PINc/VapC protein family.</text>
</comment>
<evidence type="ECO:0000259" key="7">
    <source>
        <dbReference type="Pfam" id="PF01850"/>
    </source>
</evidence>
<keyword evidence="2 6" id="KW-0540">Nuclease</keyword>
<proteinExistence type="inferred from homology"/>
<dbReference type="Gene3D" id="3.40.50.1010">
    <property type="entry name" value="5'-nuclease"/>
    <property type="match status" value="1"/>
</dbReference>
<keyword evidence="3 6" id="KW-0479">Metal-binding</keyword>
<gene>
    <name evidence="6" type="primary">vapC</name>
    <name evidence="8" type="ORF">KG103_16610</name>
</gene>
<protein>
    <recommendedName>
        <fullName evidence="6">Ribonuclease VapC</fullName>
        <shortName evidence="6">RNase VapC</shortName>
        <ecNumber evidence="6">3.1.-.-</ecNumber>
    </recommendedName>
    <alternativeName>
        <fullName evidence="6">Toxin VapC</fullName>
    </alternativeName>
</protein>
<evidence type="ECO:0000256" key="4">
    <source>
        <dbReference type="ARBA" id="ARBA00022801"/>
    </source>
</evidence>
<feature type="domain" description="PIN" evidence="7">
    <location>
        <begin position="7"/>
        <end position="130"/>
    </location>
</feature>
<dbReference type="InterPro" id="IPR002716">
    <property type="entry name" value="PIN_dom"/>
</dbReference>
<dbReference type="InterPro" id="IPR029060">
    <property type="entry name" value="PIN-like_dom_sf"/>
</dbReference>
<feature type="binding site" evidence="6">
    <location>
        <position position="10"/>
    </location>
    <ligand>
        <name>Mg(2+)</name>
        <dbReference type="ChEBI" id="CHEBI:18420"/>
    </ligand>
</feature>
<accession>A0ABX8D3I6</accession>
<dbReference type="NCBIfam" id="TIGR00028">
    <property type="entry name" value="Mtu_PIN_fam"/>
    <property type="match status" value="1"/>
</dbReference>
<evidence type="ECO:0000256" key="6">
    <source>
        <dbReference type="HAMAP-Rule" id="MF_00265"/>
    </source>
</evidence>
<dbReference type="Pfam" id="PF01850">
    <property type="entry name" value="PIN"/>
    <property type="match status" value="1"/>
</dbReference>
<comment type="function">
    <text evidence="6">Toxic component of a toxin-antitoxin (TA) system. An RNase.</text>
</comment>
<dbReference type="RefSeq" id="WP_207339585.1">
    <property type="nucleotide sequence ID" value="NZ_CP074405.1"/>
</dbReference>
<name>A0ABX8D3I6_9CELL</name>
<dbReference type="HAMAP" id="MF_00265">
    <property type="entry name" value="VapC_Nob1"/>
    <property type="match status" value="1"/>
</dbReference>
<keyword evidence="6" id="KW-0800">Toxin</keyword>